<name>A0A2P2QPK7_RHIMU</name>
<dbReference type="AlphaFoldDB" id="A0A2P2QPK7"/>
<evidence type="ECO:0000256" key="1">
    <source>
        <dbReference type="SAM" id="MobiDB-lite"/>
    </source>
</evidence>
<dbReference type="EMBL" id="GGEC01088475">
    <property type="protein sequence ID" value="MBX68959.1"/>
    <property type="molecule type" value="Transcribed_RNA"/>
</dbReference>
<accession>A0A2P2QPK7</accession>
<evidence type="ECO:0000313" key="2">
    <source>
        <dbReference type="EMBL" id="MBX68959.1"/>
    </source>
</evidence>
<sequence length="59" mass="6875">MPHFSSHGSYCEVTHGLQICSSTRLLKTMNKHTIPKQNKFNNNTPHNFRKMNLFSPNKM</sequence>
<feature type="compositionally biased region" description="Polar residues" evidence="1">
    <location>
        <begin position="35"/>
        <end position="46"/>
    </location>
</feature>
<reference evidence="2" key="1">
    <citation type="submission" date="2018-02" db="EMBL/GenBank/DDBJ databases">
        <title>Rhizophora mucronata_Transcriptome.</title>
        <authorList>
            <person name="Meera S.P."/>
            <person name="Sreeshan A."/>
            <person name="Augustine A."/>
        </authorList>
    </citation>
    <scope>NUCLEOTIDE SEQUENCE</scope>
    <source>
        <tissue evidence="2">Leaf</tissue>
    </source>
</reference>
<feature type="region of interest" description="Disordered" evidence="1">
    <location>
        <begin position="35"/>
        <end position="59"/>
    </location>
</feature>
<protein>
    <submittedName>
        <fullName evidence="2">Uncharacterized protein</fullName>
    </submittedName>
</protein>
<proteinExistence type="predicted"/>
<organism evidence="2">
    <name type="scientific">Rhizophora mucronata</name>
    <name type="common">Asiatic mangrove</name>
    <dbReference type="NCBI Taxonomy" id="61149"/>
    <lineage>
        <taxon>Eukaryota</taxon>
        <taxon>Viridiplantae</taxon>
        <taxon>Streptophyta</taxon>
        <taxon>Embryophyta</taxon>
        <taxon>Tracheophyta</taxon>
        <taxon>Spermatophyta</taxon>
        <taxon>Magnoliopsida</taxon>
        <taxon>eudicotyledons</taxon>
        <taxon>Gunneridae</taxon>
        <taxon>Pentapetalae</taxon>
        <taxon>rosids</taxon>
        <taxon>fabids</taxon>
        <taxon>Malpighiales</taxon>
        <taxon>Rhizophoraceae</taxon>
        <taxon>Rhizophora</taxon>
    </lineage>
</organism>